<dbReference type="EMBL" id="MARB01000025">
    <property type="protein sequence ID" value="ODJ86242.1"/>
    <property type="molecule type" value="Genomic_DNA"/>
</dbReference>
<accession>A0A7Z0VII2</accession>
<evidence type="ECO:0000313" key="2">
    <source>
        <dbReference type="Proteomes" id="UP000094769"/>
    </source>
</evidence>
<dbReference type="PANTHER" id="PTHR33973:SF4">
    <property type="entry name" value="OS07G0153300 PROTEIN"/>
    <property type="match status" value="1"/>
</dbReference>
<dbReference type="Pfam" id="PF07103">
    <property type="entry name" value="DUF1365"/>
    <property type="match status" value="1"/>
</dbReference>
<organism evidence="1 2">
    <name type="scientific">Candidatus Thiodiazotropha endolucinida</name>
    <dbReference type="NCBI Taxonomy" id="1655433"/>
    <lineage>
        <taxon>Bacteria</taxon>
        <taxon>Pseudomonadati</taxon>
        <taxon>Pseudomonadota</taxon>
        <taxon>Gammaproteobacteria</taxon>
        <taxon>Chromatiales</taxon>
        <taxon>Sedimenticolaceae</taxon>
        <taxon>Candidatus Thiodiazotropha</taxon>
    </lineage>
</organism>
<dbReference type="Proteomes" id="UP000094769">
    <property type="component" value="Unassembled WGS sequence"/>
</dbReference>
<name>A0A7Z0VII2_9GAMM</name>
<comment type="caution">
    <text evidence="1">The sequence shown here is derived from an EMBL/GenBank/DDBJ whole genome shotgun (WGS) entry which is preliminary data.</text>
</comment>
<protein>
    <recommendedName>
        <fullName evidence="3">DUF1365 domain-containing protein</fullName>
    </recommendedName>
</protein>
<dbReference type="OrthoDB" id="9778801at2"/>
<dbReference type="PANTHER" id="PTHR33973">
    <property type="entry name" value="OS07G0153300 PROTEIN"/>
    <property type="match status" value="1"/>
</dbReference>
<keyword evidence="2" id="KW-1185">Reference proteome</keyword>
<sequence length="252" mass="29098">MESSALSRIVVGRVMHRRRLPVENRFVYPVFFILINLEQLEGQRHWLLGINRRRPLAFHFKDYGDGRDPRIWVRERLVESGIDDCNGGLWLQTFPRVFGYLFNPVSFWYCQRSDGTVGAIVAEVNNTFGERHCYVLQPKPGDGSFTAVEAVKRLYVSPFYPVSGGYRFHFNVDFDAPRVRIDYYDQGQLKLNTAIWGRSKPLTDANLLIALLKQPLLTLGVTVRIHWQALRLWLKGVSLSHRTSSSIEEATK</sequence>
<dbReference type="RefSeq" id="WP_069127340.1">
    <property type="nucleotide sequence ID" value="NZ_MARB01000025.1"/>
</dbReference>
<evidence type="ECO:0008006" key="3">
    <source>
        <dbReference type="Google" id="ProtNLM"/>
    </source>
</evidence>
<dbReference type="AlphaFoldDB" id="A0A7Z0VII2"/>
<evidence type="ECO:0000313" key="1">
    <source>
        <dbReference type="EMBL" id="ODJ86242.1"/>
    </source>
</evidence>
<reference evidence="1 2" key="1">
    <citation type="submission" date="2016-06" db="EMBL/GenBank/DDBJ databases">
        <title>Genome sequence of endosymbiont of Candidatus Endolucinida thiodiazotropha.</title>
        <authorList>
            <person name="Poehlein A."/>
            <person name="Koenig S."/>
            <person name="Heiden S.E."/>
            <person name="Thuermer A."/>
            <person name="Voget S."/>
            <person name="Daniel R."/>
            <person name="Markert S."/>
            <person name="Gros O."/>
            <person name="Schweder T."/>
        </authorList>
    </citation>
    <scope>NUCLEOTIDE SEQUENCE [LARGE SCALE GENOMIC DNA]</scope>
    <source>
        <strain evidence="1 2">COS</strain>
    </source>
</reference>
<dbReference type="InterPro" id="IPR010775">
    <property type="entry name" value="DUF1365"/>
</dbReference>
<proteinExistence type="predicted"/>
<gene>
    <name evidence="1" type="ORF">CODIS_35630</name>
</gene>